<evidence type="ECO:0000256" key="1">
    <source>
        <dbReference type="SAM" id="Phobius"/>
    </source>
</evidence>
<keyword evidence="1" id="KW-0812">Transmembrane</keyword>
<name>A0A6A4N4A4_LUPAL</name>
<evidence type="ECO:0000313" key="2">
    <source>
        <dbReference type="EMBL" id="KAE9584930.1"/>
    </source>
</evidence>
<gene>
    <name evidence="2" type="ORF">Lalb_Chr25g0283631</name>
</gene>
<organism evidence="2 3">
    <name type="scientific">Lupinus albus</name>
    <name type="common">White lupine</name>
    <name type="synonym">Lupinus termis</name>
    <dbReference type="NCBI Taxonomy" id="3870"/>
    <lineage>
        <taxon>Eukaryota</taxon>
        <taxon>Viridiplantae</taxon>
        <taxon>Streptophyta</taxon>
        <taxon>Embryophyta</taxon>
        <taxon>Tracheophyta</taxon>
        <taxon>Spermatophyta</taxon>
        <taxon>Magnoliopsida</taxon>
        <taxon>eudicotyledons</taxon>
        <taxon>Gunneridae</taxon>
        <taxon>Pentapetalae</taxon>
        <taxon>rosids</taxon>
        <taxon>fabids</taxon>
        <taxon>Fabales</taxon>
        <taxon>Fabaceae</taxon>
        <taxon>Papilionoideae</taxon>
        <taxon>50 kb inversion clade</taxon>
        <taxon>genistoids sensu lato</taxon>
        <taxon>core genistoids</taxon>
        <taxon>Genisteae</taxon>
        <taxon>Lupinus</taxon>
    </lineage>
</organism>
<keyword evidence="1" id="KW-1133">Transmembrane helix</keyword>
<keyword evidence="1" id="KW-0472">Membrane</keyword>
<comment type="caution">
    <text evidence="2">The sequence shown here is derived from an EMBL/GenBank/DDBJ whole genome shotgun (WGS) entry which is preliminary data.</text>
</comment>
<dbReference type="Proteomes" id="UP000447434">
    <property type="component" value="Chromosome 25"/>
</dbReference>
<proteinExistence type="predicted"/>
<accession>A0A6A4N4A4</accession>
<dbReference type="EMBL" id="WOCE01000025">
    <property type="protein sequence ID" value="KAE9584930.1"/>
    <property type="molecule type" value="Genomic_DNA"/>
</dbReference>
<dbReference type="OrthoDB" id="783284at2759"/>
<evidence type="ECO:0000313" key="3">
    <source>
        <dbReference type="Proteomes" id="UP000447434"/>
    </source>
</evidence>
<sequence length="141" mass="15703">MQQVVEEEKRIHLWWRKRVIRMASFTVSAAIGQSKLPLGFLSTPQSSFIPSLKLFSPFRCKSSMRLQINHRPLIVSAVNPNSTGGKPLNEGSDVKETRDAAQGPPLLTILAGLFVFFLVCWTTGSIIMWLISLIVNAPLPK</sequence>
<reference evidence="3" key="1">
    <citation type="journal article" date="2020" name="Nat. Commun.">
        <title>Genome sequence of the cluster root forming white lupin.</title>
        <authorList>
            <person name="Hufnagel B."/>
            <person name="Marques A."/>
            <person name="Soriano A."/>
            <person name="Marques L."/>
            <person name="Divol F."/>
            <person name="Doumas P."/>
            <person name="Sallet E."/>
            <person name="Mancinotti D."/>
            <person name="Carrere S."/>
            <person name="Marande W."/>
            <person name="Arribat S."/>
            <person name="Keller J."/>
            <person name="Huneau C."/>
            <person name="Blein T."/>
            <person name="Aime D."/>
            <person name="Laguerre M."/>
            <person name="Taylor J."/>
            <person name="Schubert V."/>
            <person name="Nelson M."/>
            <person name="Geu-Flores F."/>
            <person name="Crespi M."/>
            <person name="Gallardo-Guerrero K."/>
            <person name="Delaux P.-M."/>
            <person name="Salse J."/>
            <person name="Berges H."/>
            <person name="Guyot R."/>
            <person name="Gouzy J."/>
            <person name="Peret B."/>
        </authorList>
    </citation>
    <scope>NUCLEOTIDE SEQUENCE [LARGE SCALE GENOMIC DNA]</scope>
    <source>
        <strain evidence="3">cv. Amiga</strain>
    </source>
</reference>
<protein>
    <recommendedName>
        <fullName evidence="4">Transmembrane protein</fullName>
    </recommendedName>
</protein>
<evidence type="ECO:0008006" key="4">
    <source>
        <dbReference type="Google" id="ProtNLM"/>
    </source>
</evidence>
<feature type="transmembrane region" description="Helical" evidence="1">
    <location>
        <begin position="106"/>
        <end position="131"/>
    </location>
</feature>
<dbReference type="AlphaFoldDB" id="A0A6A4N4A4"/>
<keyword evidence="3" id="KW-1185">Reference proteome</keyword>